<feature type="domain" description="HTH arsR-type" evidence="5">
    <location>
        <begin position="24"/>
        <end position="119"/>
    </location>
</feature>
<evidence type="ECO:0000256" key="4">
    <source>
        <dbReference type="ARBA" id="ARBA00043263"/>
    </source>
</evidence>
<dbReference type="InterPro" id="IPR036390">
    <property type="entry name" value="WH_DNA-bd_sf"/>
</dbReference>
<dbReference type="EMBL" id="LAYY01000009">
    <property type="protein sequence ID" value="KKK38125.1"/>
    <property type="molecule type" value="Genomic_DNA"/>
</dbReference>
<evidence type="ECO:0000256" key="2">
    <source>
        <dbReference type="ARBA" id="ARBA00023125"/>
    </source>
</evidence>
<keyword evidence="7" id="KW-1185">Reference proteome</keyword>
<dbReference type="RefSeq" id="WP_046523601.1">
    <property type="nucleotide sequence ID" value="NZ_LAYY01000009.1"/>
</dbReference>
<protein>
    <submittedName>
        <fullName evidence="6">ArsR family transcriptional regulator</fullName>
    </submittedName>
</protein>
<dbReference type="InterPro" id="IPR036388">
    <property type="entry name" value="WH-like_DNA-bd_sf"/>
</dbReference>
<comment type="caution">
    <text evidence="6">The sequence shown here is derived from an EMBL/GenBank/DDBJ whole genome shotgun (WGS) entry which is preliminary data.</text>
</comment>
<dbReference type="SMART" id="SM00418">
    <property type="entry name" value="HTH_ARSR"/>
    <property type="match status" value="1"/>
</dbReference>
<dbReference type="InterPro" id="IPR001845">
    <property type="entry name" value="HTH_ArsR_DNA-bd_dom"/>
</dbReference>
<dbReference type="SUPFAM" id="SSF46785">
    <property type="entry name" value="Winged helix' DNA-binding domain"/>
    <property type="match status" value="1"/>
</dbReference>
<evidence type="ECO:0000313" key="6">
    <source>
        <dbReference type="EMBL" id="KKK38125.1"/>
    </source>
</evidence>
<organism evidence="6 7">
    <name type="scientific">Mesobacillus campisalis</name>
    <dbReference type="NCBI Taxonomy" id="1408103"/>
    <lineage>
        <taxon>Bacteria</taxon>
        <taxon>Bacillati</taxon>
        <taxon>Bacillota</taxon>
        <taxon>Bacilli</taxon>
        <taxon>Bacillales</taxon>
        <taxon>Bacillaceae</taxon>
        <taxon>Mesobacillus</taxon>
    </lineage>
</organism>
<gene>
    <name evidence="6" type="ORF">WQ57_09910</name>
</gene>
<evidence type="ECO:0000256" key="1">
    <source>
        <dbReference type="ARBA" id="ARBA00023015"/>
    </source>
</evidence>
<accession>A0A0M2SZV0</accession>
<evidence type="ECO:0000313" key="7">
    <source>
        <dbReference type="Proteomes" id="UP000034166"/>
    </source>
</evidence>
<dbReference type="Gene3D" id="1.10.10.10">
    <property type="entry name" value="Winged helix-like DNA-binding domain superfamily/Winged helix DNA-binding domain"/>
    <property type="match status" value="1"/>
</dbReference>
<dbReference type="OrthoDB" id="9794330at2"/>
<dbReference type="PANTHER" id="PTHR43132:SF6">
    <property type="entry name" value="HTH-TYPE TRANSCRIPTIONAL REPRESSOR CZRA"/>
    <property type="match status" value="1"/>
</dbReference>
<evidence type="ECO:0000256" key="3">
    <source>
        <dbReference type="ARBA" id="ARBA00023163"/>
    </source>
</evidence>
<dbReference type="PRINTS" id="PR00778">
    <property type="entry name" value="HTHARSR"/>
</dbReference>
<dbReference type="GO" id="GO:0003700">
    <property type="term" value="F:DNA-binding transcription factor activity"/>
    <property type="evidence" value="ECO:0007669"/>
    <property type="project" value="InterPro"/>
</dbReference>
<dbReference type="PROSITE" id="PS00846">
    <property type="entry name" value="HTH_ARSR_1"/>
    <property type="match status" value="1"/>
</dbReference>
<dbReference type="GO" id="GO:0003677">
    <property type="term" value="F:DNA binding"/>
    <property type="evidence" value="ECO:0007669"/>
    <property type="project" value="UniProtKB-KW"/>
</dbReference>
<proteinExistence type="predicted"/>
<keyword evidence="2" id="KW-0238">DNA-binding</keyword>
<keyword evidence="1" id="KW-0805">Transcription regulation</keyword>
<dbReference type="PANTHER" id="PTHR43132">
    <property type="entry name" value="ARSENICAL RESISTANCE OPERON REPRESSOR ARSR-RELATED"/>
    <property type="match status" value="1"/>
</dbReference>
<dbReference type="NCBIfam" id="NF033788">
    <property type="entry name" value="HTH_metalloreg"/>
    <property type="match status" value="1"/>
</dbReference>
<dbReference type="PROSITE" id="PS50987">
    <property type="entry name" value="HTH_ARSR_2"/>
    <property type="match status" value="1"/>
</dbReference>
<evidence type="ECO:0000259" key="5">
    <source>
        <dbReference type="PROSITE" id="PS50987"/>
    </source>
</evidence>
<dbReference type="PATRIC" id="fig|1408103.3.peg.2232"/>
<name>A0A0M2SZV0_9BACI</name>
<keyword evidence="4" id="KW-0105">Cadmium resistance</keyword>
<dbReference type="InterPro" id="IPR018334">
    <property type="entry name" value="ArsR_HTH"/>
</dbReference>
<dbReference type="AlphaFoldDB" id="A0A0M2SZV0"/>
<keyword evidence="3" id="KW-0804">Transcription</keyword>
<dbReference type="CDD" id="cd00090">
    <property type="entry name" value="HTH_ARSR"/>
    <property type="match status" value="1"/>
</dbReference>
<dbReference type="Pfam" id="PF01022">
    <property type="entry name" value="HTH_5"/>
    <property type="match status" value="1"/>
</dbReference>
<dbReference type="InterPro" id="IPR011991">
    <property type="entry name" value="ArsR-like_HTH"/>
</dbReference>
<dbReference type="InterPro" id="IPR051011">
    <property type="entry name" value="Metal_resp_trans_reg"/>
</dbReference>
<reference evidence="6 7" key="1">
    <citation type="submission" date="2015-04" db="EMBL/GenBank/DDBJ databases">
        <title>Taxonomic description and genome sequence of Bacillus campisalis sp. nov., a novel member of the genus Bacillus isolated from solar saltern.</title>
        <authorList>
            <person name="Mathan Kumar R."/>
            <person name="Kaur G."/>
            <person name="Kumar A."/>
            <person name="Singh N.K."/>
            <person name="Kaur N."/>
            <person name="Kumar N."/>
            <person name="Mayilraj S."/>
        </authorList>
    </citation>
    <scope>NUCLEOTIDE SEQUENCE [LARGE SCALE GENOMIC DNA]</scope>
    <source>
        <strain evidence="6 7">SA2-6</strain>
    </source>
</reference>
<sequence length="122" mass="13885">MPEQDVCQVTCIDQPKVDRVKNELKEQNTLEVAKIFKALSDETRIKIAYSLYLEEELCVCDVGNIVGASTAAVSHHLRLLNKQGIAKYRKEGKLVYYSLVDEHVKQLIKMAFQHQKEVSVHG</sequence>
<dbReference type="Proteomes" id="UP000034166">
    <property type="component" value="Unassembled WGS sequence"/>
</dbReference>
<dbReference type="GO" id="GO:0046686">
    <property type="term" value="P:response to cadmium ion"/>
    <property type="evidence" value="ECO:0007669"/>
    <property type="project" value="UniProtKB-KW"/>
</dbReference>